<dbReference type="Proteomes" id="UP000809081">
    <property type="component" value="Unassembled WGS sequence"/>
</dbReference>
<feature type="transmembrane region" description="Helical" evidence="1">
    <location>
        <begin position="40"/>
        <end position="58"/>
    </location>
</feature>
<protein>
    <submittedName>
        <fullName evidence="2">Branched-subunit amino acid transport protein</fullName>
    </submittedName>
</protein>
<reference evidence="2 3" key="1">
    <citation type="submission" date="2021-01" db="EMBL/GenBank/DDBJ databases">
        <title>Genomic Encyclopedia of Type Strains, Phase IV (KMG-IV): sequencing the most valuable type-strain genomes for metagenomic binning, comparative biology and taxonomic classification.</title>
        <authorList>
            <person name="Goeker M."/>
        </authorList>
    </citation>
    <scope>NUCLEOTIDE SEQUENCE [LARGE SCALE GENOMIC DNA]</scope>
    <source>
        <strain evidence="2 3">DSM 27513</strain>
    </source>
</reference>
<keyword evidence="1" id="KW-1133">Transmembrane helix</keyword>
<keyword evidence="3" id="KW-1185">Reference proteome</keyword>
<accession>A0ABS2PIK6</accession>
<name>A0ABS2PIK6_9STRE</name>
<evidence type="ECO:0000313" key="2">
    <source>
        <dbReference type="EMBL" id="MBM7635255.1"/>
    </source>
</evidence>
<feature type="transmembrane region" description="Helical" evidence="1">
    <location>
        <begin position="89"/>
        <end position="106"/>
    </location>
</feature>
<comment type="caution">
    <text evidence="2">The sequence shown here is derived from an EMBL/GenBank/DDBJ whole genome shotgun (WGS) entry which is preliminary data.</text>
</comment>
<evidence type="ECO:0000313" key="3">
    <source>
        <dbReference type="Proteomes" id="UP000809081"/>
    </source>
</evidence>
<organism evidence="2 3">
    <name type="scientific">Streptococcus saliviloxodontae</name>
    <dbReference type="NCBI Taxonomy" id="1349416"/>
    <lineage>
        <taxon>Bacteria</taxon>
        <taxon>Bacillati</taxon>
        <taxon>Bacillota</taxon>
        <taxon>Bacilli</taxon>
        <taxon>Lactobacillales</taxon>
        <taxon>Streptococcaceae</taxon>
        <taxon>Streptococcus</taxon>
    </lineage>
</organism>
<dbReference type="Pfam" id="PF05437">
    <property type="entry name" value="AzlD"/>
    <property type="match status" value="1"/>
</dbReference>
<feature type="transmembrane region" description="Helical" evidence="1">
    <location>
        <begin position="64"/>
        <end position="82"/>
    </location>
</feature>
<evidence type="ECO:0000256" key="1">
    <source>
        <dbReference type="SAM" id="Phobius"/>
    </source>
</evidence>
<gene>
    <name evidence="2" type="ORF">JOC31_000046</name>
</gene>
<dbReference type="RefSeq" id="WP_205016209.1">
    <property type="nucleotide sequence ID" value="NZ_JAFBEI010000001.1"/>
</dbReference>
<keyword evidence="1" id="KW-0812">Transmembrane</keyword>
<dbReference type="EMBL" id="JAFBEI010000001">
    <property type="protein sequence ID" value="MBM7635255.1"/>
    <property type="molecule type" value="Genomic_DNA"/>
</dbReference>
<keyword evidence="1" id="KW-0472">Membrane</keyword>
<dbReference type="InterPro" id="IPR008407">
    <property type="entry name" value="Brnchd-chn_aa_trnsp_AzlD"/>
</dbReference>
<feature type="transmembrane region" description="Helical" evidence="1">
    <location>
        <begin position="6"/>
        <end position="28"/>
    </location>
</feature>
<sequence length="107" mass="12017">MTNEMIYVAIVLGALVTWLPRIAPFILTKYKGLPDIVLRFLNYLPITIIFALTLSSVFEEKAGALPSIKWLELLAIFPTFWVAARTKNILLAVVTGVVLMAGLRFFF</sequence>
<proteinExistence type="predicted"/>